<protein>
    <recommendedName>
        <fullName evidence="11">Zinc metalloprotease</fullName>
        <ecNumber evidence="11">3.4.24.-</ecNumber>
    </recommendedName>
</protein>
<comment type="subcellular location">
    <subcellularLocation>
        <location evidence="2">Membrane</location>
        <topology evidence="2">Multi-pass membrane protein</topology>
    </subcellularLocation>
</comment>
<evidence type="ECO:0000313" key="13">
    <source>
        <dbReference type="EMBL" id="OGY58527.1"/>
    </source>
</evidence>
<dbReference type="STRING" id="1797689.A3F24_01115"/>
<dbReference type="InterPro" id="IPR008915">
    <property type="entry name" value="Peptidase_M50"/>
</dbReference>
<evidence type="ECO:0000256" key="10">
    <source>
        <dbReference type="ARBA" id="ARBA00023136"/>
    </source>
</evidence>
<proteinExistence type="inferred from homology"/>
<keyword evidence="7 11" id="KW-0862">Zinc</keyword>
<keyword evidence="4 13" id="KW-0645">Protease</keyword>
<evidence type="ECO:0000256" key="9">
    <source>
        <dbReference type="ARBA" id="ARBA00023049"/>
    </source>
</evidence>
<evidence type="ECO:0000256" key="11">
    <source>
        <dbReference type="RuleBase" id="RU362031"/>
    </source>
</evidence>
<feature type="domain" description="Peptidase M50" evidence="12">
    <location>
        <begin position="9"/>
        <end position="332"/>
    </location>
</feature>
<dbReference type="Pfam" id="PF02163">
    <property type="entry name" value="Peptidase_M50"/>
    <property type="match status" value="1"/>
</dbReference>
<evidence type="ECO:0000256" key="3">
    <source>
        <dbReference type="ARBA" id="ARBA00007931"/>
    </source>
</evidence>
<dbReference type="InterPro" id="IPR004387">
    <property type="entry name" value="Pept_M50_Zn"/>
</dbReference>
<evidence type="ECO:0000313" key="14">
    <source>
        <dbReference type="Proteomes" id="UP000178515"/>
    </source>
</evidence>
<keyword evidence="11" id="KW-0479">Metal-binding</keyword>
<feature type="transmembrane region" description="Helical" evidence="11">
    <location>
        <begin position="6"/>
        <end position="25"/>
    </location>
</feature>
<evidence type="ECO:0000256" key="1">
    <source>
        <dbReference type="ARBA" id="ARBA00001947"/>
    </source>
</evidence>
<evidence type="ECO:0000256" key="4">
    <source>
        <dbReference type="ARBA" id="ARBA00022670"/>
    </source>
</evidence>
<feature type="transmembrane region" description="Helical" evidence="11">
    <location>
        <begin position="317"/>
        <end position="339"/>
    </location>
</feature>
<feature type="transmembrane region" description="Helical" evidence="11">
    <location>
        <begin position="273"/>
        <end position="296"/>
    </location>
</feature>
<dbReference type="PANTHER" id="PTHR42837">
    <property type="entry name" value="REGULATOR OF SIGMA-E PROTEASE RSEP"/>
    <property type="match status" value="1"/>
</dbReference>
<dbReference type="GO" id="GO:0016020">
    <property type="term" value="C:membrane"/>
    <property type="evidence" value="ECO:0007669"/>
    <property type="project" value="UniProtKB-SubCell"/>
</dbReference>
<dbReference type="GO" id="GO:0004222">
    <property type="term" value="F:metalloendopeptidase activity"/>
    <property type="evidence" value="ECO:0007669"/>
    <property type="project" value="InterPro"/>
</dbReference>
<evidence type="ECO:0000259" key="12">
    <source>
        <dbReference type="Pfam" id="PF02163"/>
    </source>
</evidence>
<reference evidence="13 14" key="1">
    <citation type="journal article" date="2016" name="Nat. Commun.">
        <title>Thousands of microbial genomes shed light on interconnected biogeochemical processes in an aquifer system.</title>
        <authorList>
            <person name="Anantharaman K."/>
            <person name="Brown C.T."/>
            <person name="Hug L.A."/>
            <person name="Sharon I."/>
            <person name="Castelle C.J."/>
            <person name="Probst A.J."/>
            <person name="Thomas B.C."/>
            <person name="Singh A."/>
            <person name="Wilkins M.J."/>
            <person name="Karaoz U."/>
            <person name="Brodie E.L."/>
            <person name="Williams K.H."/>
            <person name="Hubbard S.S."/>
            <person name="Banfield J.F."/>
        </authorList>
    </citation>
    <scope>NUCLEOTIDE SEQUENCE [LARGE SCALE GENOMIC DNA]</scope>
</reference>
<evidence type="ECO:0000256" key="6">
    <source>
        <dbReference type="ARBA" id="ARBA00022801"/>
    </source>
</evidence>
<evidence type="ECO:0000256" key="7">
    <source>
        <dbReference type="ARBA" id="ARBA00022833"/>
    </source>
</evidence>
<gene>
    <name evidence="13" type="ORF">A3F24_01115</name>
</gene>
<dbReference type="EMBL" id="MHIX01000042">
    <property type="protein sequence ID" value="OGY58527.1"/>
    <property type="molecule type" value="Genomic_DNA"/>
</dbReference>
<name>A0A1G1Z4B1_9BACT</name>
<dbReference type="InterPro" id="IPR036034">
    <property type="entry name" value="PDZ_sf"/>
</dbReference>
<dbReference type="EC" id="3.4.24.-" evidence="11"/>
<dbReference type="GO" id="GO:0046872">
    <property type="term" value="F:metal ion binding"/>
    <property type="evidence" value="ECO:0007669"/>
    <property type="project" value="UniProtKB-KW"/>
</dbReference>
<dbReference type="Proteomes" id="UP000178515">
    <property type="component" value="Unassembled WGS sequence"/>
</dbReference>
<dbReference type="CDD" id="cd23081">
    <property type="entry name" value="cpPDZ_EcRseP-like"/>
    <property type="match status" value="1"/>
</dbReference>
<comment type="caution">
    <text evidence="13">The sequence shown here is derived from an EMBL/GenBank/DDBJ whole genome shotgun (WGS) entry which is preliminary data.</text>
</comment>
<keyword evidence="6 11" id="KW-0378">Hydrolase</keyword>
<sequence>MTLLSVIIFIAAISILIIVHELGHFGAARFFKLKVEEFGIGFPPRLFKKKGKETIYSINAIPLGGFVRLYGEGGLEKEEITEPERSFRHQKAWKRAIILAAGVVMNFIVGWLLLSTIFMVGLPQAMFVGDVSPQSPAAEAGIKKGDLIVGEYKNAEAFIEYIKANEGKELTLTINRHGDTFEVKAIPRVNPPEGEGRLGLIPIPIGVEKEGSIFKGLAEGGKTAIGMSFEIVNILGDIAKGLFMGNVKPLFEVSGPVGIIGLLGTAGSLGGLYLLQFLAVISLNLAVFNILPLPALDGGRLLFIIIEKIKGSPVKHVVENMANAIGFAVLILFMLVITIKDITNLF</sequence>
<dbReference type="Gene3D" id="2.30.42.10">
    <property type="match status" value="1"/>
</dbReference>
<dbReference type="SUPFAM" id="SSF50156">
    <property type="entry name" value="PDZ domain-like"/>
    <property type="match status" value="1"/>
</dbReference>
<dbReference type="NCBIfam" id="TIGR00054">
    <property type="entry name" value="RIP metalloprotease RseP"/>
    <property type="match status" value="1"/>
</dbReference>
<keyword evidence="8 11" id="KW-1133">Transmembrane helix</keyword>
<comment type="cofactor">
    <cofactor evidence="1 11">
        <name>Zn(2+)</name>
        <dbReference type="ChEBI" id="CHEBI:29105"/>
    </cofactor>
</comment>
<dbReference type="PANTHER" id="PTHR42837:SF2">
    <property type="entry name" value="MEMBRANE METALLOPROTEASE ARASP2, CHLOROPLASTIC-RELATED"/>
    <property type="match status" value="1"/>
</dbReference>
<evidence type="ECO:0000256" key="2">
    <source>
        <dbReference type="ARBA" id="ARBA00004141"/>
    </source>
</evidence>
<keyword evidence="5 11" id="KW-0812">Transmembrane</keyword>
<dbReference type="AlphaFoldDB" id="A0A1G1Z4B1"/>
<accession>A0A1G1Z4B1</accession>
<keyword evidence="9 11" id="KW-0482">Metalloprotease</keyword>
<evidence type="ECO:0000256" key="8">
    <source>
        <dbReference type="ARBA" id="ARBA00022989"/>
    </source>
</evidence>
<dbReference type="GO" id="GO:0006508">
    <property type="term" value="P:proteolysis"/>
    <property type="evidence" value="ECO:0007669"/>
    <property type="project" value="UniProtKB-KW"/>
</dbReference>
<evidence type="ECO:0000256" key="5">
    <source>
        <dbReference type="ARBA" id="ARBA00022692"/>
    </source>
</evidence>
<feature type="transmembrane region" description="Helical" evidence="11">
    <location>
        <begin position="96"/>
        <end position="122"/>
    </location>
</feature>
<organism evidence="13 14">
    <name type="scientific">Candidatus Colwellbacteria bacterium RIFCSPHIGHO2_12_FULL_44_17</name>
    <dbReference type="NCBI Taxonomy" id="1797689"/>
    <lineage>
        <taxon>Bacteria</taxon>
        <taxon>Candidatus Colwelliibacteriota</taxon>
    </lineage>
</organism>
<dbReference type="CDD" id="cd06163">
    <property type="entry name" value="S2P-M50_PDZ_RseP-like"/>
    <property type="match status" value="1"/>
</dbReference>
<keyword evidence="10 11" id="KW-0472">Membrane</keyword>
<comment type="similarity">
    <text evidence="3 11">Belongs to the peptidase M50B family.</text>
</comment>